<comment type="caution">
    <text evidence="1">The sequence shown here is derived from an EMBL/GenBank/DDBJ whole genome shotgun (WGS) entry which is preliminary data.</text>
</comment>
<organism evidence="1 2">
    <name type="scientific">Arthrobotrys flagrans</name>
    <name type="common">Nematode-trapping fungus</name>
    <name type="synonym">Trichothecium flagrans</name>
    <dbReference type="NCBI Taxonomy" id="97331"/>
    <lineage>
        <taxon>Eukaryota</taxon>
        <taxon>Fungi</taxon>
        <taxon>Dikarya</taxon>
        <taxon>Ascomycota</taxon>
        <taxon>Pezizomycotina</taxon>
        <taxon>Orbiliomycetes</taxon>
        <taxon>Orbiliales</taxon>
        <taxon>Orbiliaceae</taxon>
        <taxon>Arthrobotrys</taxon>
    </lineage>
</organism>
<dbReference type="GeneID" id="93587775"/>
<dbReference type="EMBL" id="SAEB01000007">
    <property type="protein sequence ID" value="RVD83685.1"/>
    <property type="molecule type" value="Genomic_DNA"/>
</dbReference>
<reference evidence="1 2" key="1">
    <citation type="submission" date="2019-01" db="EMBL/GenBank/DDBJ databases">
        <title>Intercellular communication is required for trap formation in the nematode-trapping fungus Duddingtonia flagrans.</title>
        <authorList>
            <person name="Youssar L."/>
            <person name="Wernet V."/>
            <person name="Hensel N."/>
            <person name="Hildebrandt H.-G."/>
            <person name="Fischer R."/>
        </authorList>
    </citation>
    <scope>NUCLEOTIDE SEQUENCE [LARGE SCALE GENOMIC DNA]</scope>
    <source>
        <strain evidence="1 2">CBS H-5679</strain>
    </source>
</reference>
<dbReference type="OrthoDB" id="5305766at2759"/>
<gene>
    <name evidence="1" type="ORF">DFL_005464</name>
</gene>
<protein>
    <submittedName>
        <fullName evidence="1">Uncharacterized protein</fullName>
    </submittedName>
</protein>
<keyword evidence="2" id="KW-1185">Reference proteome</keyword>
<evidence type="ECO:0000313" key="1">
    <source>
        <dbReference type="EMBL" id="RVD83685.1"/>
    </source>
</evidence>
<proteinExistence type="predicted"/>
<name>A0A436ZY72_ARTFL</name>
<sequence>MRLPRNGYRNVGCPSIRNLSIRNIYYQPRNFQILHDFITAAQALSQIELQFIRSPPESELLQEVSGNENYVLFEDDEIREQFGDINSPQQLFRATVYAPLSQSHKPCSIAIQDVPLTEELATCIDTNKVKELSLRFCTDCGVLKTLAEKKFSLRLETLIFIILYNEFKWEKLDDNESRSPYCTYAKYINKHSISLKSIALHELAGSGIDRELLYPGEIIVAKAKALLPTQVSLTVETDPSQAGPILGAPLLPPTIDQRIEFSAEDISSFSFATVELLHIIPHNWAFITEVRILGQEYFLQIDQLLKDAANDLIRSYQQFGSTSPALKYLVVGVHGQRELVFRVSGTSISNHGRDYYGWEPLLSVENQEKKVATLEQCPIFALYPKISFEPTHSVNRPFGG</sequence>
<dbReference type="RefSeq" id="XP_067489229.1">
    <property type="nucleotide sequence ID" value="XM_067634728.1"/>
</dbReference>
<accession>A0A436ZY72</accession>
<dbReference type="AlphaFoldDB" id="A0A436ZY72"/>
<dbReference type="VEuPathDB" id="FungiDB:DFL_005464"/>
<evidence type="ECO:0000313" key="2">
    <source>
        <dbReference type="Proteomes" id="UP000283090"/>
    </source>
</evidence>
<dbReference type="Proteomes" id="UP000283090">
    <property type="component" value="Unassembled WGS sequence"/>
</dbReference>